<evidence type="ECO:0000313" key="10">
    <source>
        <dbReference type="EMBL" id="TQF04528.1"/>
    </source>
</evidence>
<feature type="active site" description="Proton donor" evidence="8">
    <location>
        <position position="77"/>
    </location>
</feature>
<keyword evidence="6 8" id="KW-0862">Zinc</keyword>
<sequence>MQPHLDLALAPLPAPVRPDPVRDRWEPSMRQAIAEAALAPATGDVPVGALVLGPDGTVIGRGHNVREAVGDPTGHAEIVAIRQAATALGEWRLGGCTLVVTLEPCTMCAGAIVLARLDRVVYGALEPKTGAAGSLFDALRDPRLNHRPEVVPGVLADTCAAQLRAWFDTHR</sequence>
<proteinExistence type="inferred from homology"/>
<evidence type="ECO:0000256" key="2">
    <source>
        <dbReference type="ARBA" id="ARBA00011738"/>
    </source>
</evidence>
<dbReference type="CDD" id="cd01285">
    <property type="entry name" value="nucleoside_deaminase"/>
    <property type="match status" value="1"/>
</dbReference>
<evidence type="ECO:0000256" key="6">
    <source>
        <dbReference type="ARBA" id="ARBA00022833"/>
    </source>
</evidence>
<dbReference type="PROSITE" id="PS51747">
    <property type="entry name" value="CYT_DCMP_DEAMINASES_2"/>
    <property type="match status" value="1"/>
</dbReference>
<dbReference type="HAMAP" id="MF_00972">
    <property type="entry name" value="tRNA_aden_deaminase"/>
    <property type="match status" value="1"/>
</dbReference>
<protein>
    <recommendedName>
        <fullName evidence="8">tRNA-specific adenosine deaminase</fullName>
        <ecNumber evidence="8">3.5.4.33</ecNumber>
    </recommendedName>
</protein>
<evidence type="ECO:0000313" key="11">
    <source>
        <dbReference type="Proteomes" id="UP000319103"/>
    </source>
</evidence>
<gene>
    <name evidence="8" type="primary">tadA</name>
    <name evidence="10" type="ORF">E6W39_22755</name>
</gene>
<name>A0A540W673_9ACTN</name>
<comment type="subunit">
    <text evidence="2 8">Homodimer.</text>
</comment>
<dbReference type="PANTHER" id="PTHR11079:SF202">
    <property type="entry name" value="TRNA-SPECIFIC ADENOSINE DEAMINASE"/>
    <property type="match status" value="1"/>
</dbReference>
<evidence type="ECO:0000256" key="5">
    <source>
        <dbReference type="ARBA" id="ARBA00022801"/>
    </source>
</evidence>
<evidence type="ECO:0000259" key="9">
    <source>
        <dbReference type="PROSITE" id="PS51747"/>
    </source>
</evidence>
<dbReference type="PROSITE" id="PS00903">
    <property type="entry name" value="CYT_DCMP_DEAMINASES_1"/>
    <property type="match status" value="1"/>
</dbReference>
<dbReference type="PANTHER" id="PTHR11079">
    <property type="entry name" value="CYTOSINE DEAMINASE FAMILY MEMBER"/>
    <property type="match status" value="1"/>
</dbReference>
<dbReference type="OrthoDB" id="9802676at2"/>
<dbReference type="InterPro" id="IPR016192">
    <property type="entry name" value="APOBEC/CMP_deaminase_Zn-bd"/>
</dbReference>
<dbReference type="GO" id="GO:0002100">
    <property type="term" value="P:tRNA wobble adenosine to inosine editing"/>
    <property type="evidence" value="ECO:0007669"/>
    <property type="project" value="UniProtKB-UniRule"/>
</dbReference>
<accession>A0A540W673</accession>
<comment type="catalytic activity">
    <reaction evidence="7 8">
        <text>adenosine(34) in tRNA + H2O + H(+) = inosine(34) in tRNA + NH4(+)</text>
        <dbReference type="Rhea" id="RHEA:43168"/>
        <dbReference type="Rhea" id="RHEA-COMP:10373"/>
        <dbReference type="Rhea" id="RHEA-COMP:10374"/>
        <dbReference type="ChEBI" id="CHEBI:15377"/>
        <dbReference type="ChEBI" id="CHEBI:15378"/>
        <dbReference type="ChEBI" id="CHEBI:28938"/>
        <dbReference type="ChEBI" id="CHEBI:74411"/>
        <dbReference type="ChEBI" id="CHEBI:82852"/>
        <dbReference type="EC" id="3.5.4.33"/>
    </reaction>
</comment>
<evidence type="ECO:0000256" key="4">
    <source>
        <dbReference type="ARBA" id="ARBA00022723"/>
    </source>
</evidence>
<dbReference type="EC" id="3.5.4.33" evidence="8"/>
<dbReference type="InterPro" id="IPR002125">
    <property type="entry name" value="CMP_dCMP_dom"/>
</dbReference>
<feature type="domain" description="CMP/dCMP-type deaminase" evidence="9">
    <location>
        <begin position="23"/>
        <end position="135"/>
    </location>
</feature>
<feature type="binding site" evidence="8">
    <location>
        <position position="75"/>
    </location>
    <ligand>
        <name>Zn(2+)</name>
        <dbReference type="ChEBI" id="CHEBI:29105"/>
        <note>catalytic</note>
    </ligand>
</feature>
<dbReference type="Pfam" id="PF00383">
    <property type="entry name" value="dCMP_cyt_deam_1"/>
    <property type="match status" value="1"/>
</dbReference>
<dbReference type="Proteomes" id="UP000319103">
    <property type="component" value="Unassembled WGS sequence"/>
</dbReference>
<dbReference type="FunFam" id="3.40.140.10:FF:000005">
    <property type="entry name" value="tRNA-specific adenosine deaminase"/>
    <property type="match status" value="1"/>
</dbReference>
<evidence type="ECO:0000256" key="1">
    <source>
        <dbReference type="ARBA" id="ARBA00010669"/>
    </source>
</evidence>
<feature type="binding site" evidence="8">
    <location>
        <position position="105"/>
    </location>
    <ligand>
        <name>Zn(2+)</name>
        <dbReference type="ChEBI" id="CHEBI:29105"/>
        <note>catalytic</note>
    </ligand>
</feature>
<comment type="similarity">
    <text evidence="1">Belongs to the cytidine and deoxycytidylate deaminase family. ADAT2 subfamily.</text>
</comment>
<dbReference type="InterPro" id="IPR028883">
    <property type="entry name" value="tRNA_aden_deaminase"/>
</dbReference>
<evidence type="ECO:0000256" key="3">
    <source>
        <dbReference type="ARBA" id="ARBA00022694"/>
    </source>
</evidence>
<dbReference type="GO" id="GO:0052717">
    <property type="term" value="F:tRNA-specific adenosine-34 deaminase activity"/>
    <property type="evidence" value="ECO:0007669"/>
    <property type="project" value="UniProtKB-UniRule"/>
</dbReference>
<organism evidence="10 11">
    <name type="scientific">Kitasatospora acidiphila</name>
    <dbReference type="NCBI Taxonomy" id="2567942"/>
    <lineage>
        <taxon>Bacteria</taxon>
        <taxon>Bacillati</taxon>
        <taxon>Actinomycetota</taxon>
        <taxon>Actinomycetes</taxon>
        <taxon>Kitasatosporales</taxon>
        <taxon>Streptomycetaceae</taxon>
        <taxon>Kitasatospora</taxon>
    </lineage>
</organism>
<evidence type="ECO:0000256" key="8">
    <source>
        <dbReference type="HAMAP-Rule" id="MF_00972"/>
    </source>
</evidence>
<dbReference type="AlphaFoldDB" id="A0A540W673"/>
<keyword evidence="3 8" id="KW-0819">tRNA processing</keyword>
<feature type="binding site" evidence="8">
    <location>
        <position position="108"/>
    </location>
    <ligand>
        <name>Zn(2+)</name>
        <dbReference type="ChEBI" id="CHEBI:29105"/>
        <note>catalytic</note>
    </ligand>
</feature>
<keyword evidence="11" id="KW-1185">Reference proteome</keyword>
<comment type="function">
    <text evidence="8">Catalyzes the deamination of adenosine to inosine at the wobble position 34 of tRNA(Arg2).</text>
</comment>
<reference evidence="10 11" key="1">
    <citation type="submission" date="2019-06" db="EMBL/GenBank/DDBJ databases">
        <title>Description of Kitasatospora acidophila sp. nov. isolated from pine grove soil, and reclassification of Streptomyces novaecaesareae to Kitasatospora novaeceasareae comb. nov.</title>
        <authorList>
            <person name="Kim M.J."/>
        </authorList>
    </citation>
    <scope>NUCLEOTIDE SEQUENCE [LARGE SCALE GENOMIC DNA]</scope>
    <source>
        <strain evidence="10 11">MMS16-CNU292</strain>
    </source>
</reference>
<dbReference type="InterPro" id="IPR016193">
    <property type="entry name" value="Cytidine_deaminase-like"/>
</dbReference>
<evidence type="ECO:0000256" key="7">
    <source>
        <dbReference type="ARBA" id="ARBA00048045"/>
    </source>
</evidence>
<dbReference type="SUPFAM" id="SSF53927">
    <property type="entry name" value="Cytidine deaminase-like"/>
    <property type="match status" value="1"/>
</dbReference>
<dbReference type="Gene3D" id="3.40.140.10">
    <property type="entry name" value="Cytidine Deaminase, domain 2"/>
    <property type="match status" value="1"/>
</dbReference>
<dbReference type="NCBIfam" id="NF008113">
    <property type="entry name" value="PRK10860.1"/>
    <property type="match status" value="1"/>
</dbReference>
<keyword evidence="5 8" id="KW-0378">Hydrolase</keyword>
<keyword evidence="4 8" id="KW-0479">Metal-binding</keyword>
<dbReference type="EMBL" id="VIGB01000003">
    <property type="protein sequence ID" value="TQF04528.1"/>
    <property type="molecule type" value="Genomic_DNA"/>
</dbReference>
<dbReference type="RefSeq" id="WP_101380876.1">
    <property type="nucleotide sequence ID" value="NZ_VIGB01000003.1"/>
</dbReference>
<comment type="cofactor">
    <cofactor evidence="8">
        <name>Zn(2+)</name>
        <dbReference type="ChEBI" id="CHEBI:29105"/>
    </cofactor>
    <text evidence="8">Binds 1 zinc ion per subunit.</text>
</comment>
<comment type="caution">
    <text evidence="10">The sequence shown here is derived from an EMBL/GenBank/DDBJ whole genome shotgun (WGS) entry which is preliminary data.</text>
</comment>
<dbReference type="GO" id="GO:0008270">
    <property type="term" value="F:zinc ion binding"/>
    <property type="evidence" value="ECO:0007669"/>
    <property type="project" value="UniProtKB-UniRule"/>
</dbReference>